<feature type="domain" description="YrdC-like" evidence="2">
    <location>
        <begin position="57"/>
        <end position="259"/>
    </location>
</feature>
<comment type="caution">
    <text evidence="3">The sequence shown here is derived from an EMBL/GenBank/DDBJ whole genome shotgun (WGS) entry which is preliminary data.</text>
</comment>
<dbReference type="InterPro" id="IPR006070">
    <property type="entry name" value="Sua5-like_dom"/>
</dbReference>
<proteinExistence type="predicted"/>
<dbReference type="PANTHER" id="PTHR42828">
    <property type="entry name" value="DHBP SYNTHASE RIBB-LIKE ALPHA/BETA DOMAIN-CONTAINING PROTEIN"/>
    <property type="match status" value="1"/>
</dbReference>
<dbReference type="Pfam" id="PF01300">
    <property type="entry name" value="Sua5_yciO_yrdC"/>
    <property type="match status" value="1"/>
</dbReference>
<dbReference type="SUPFAM" id="SSF55821">
    <property type="entry name" value="YrdC/RibB"/>
    <property type="match status" value="1"/>
</dbReference>
<name>A0AAV9J2M7_CYACA</name>
<dbReference type="InterPro" id="IPR017945">
    <property type="entry name" value="DHBP_synth_RibB-like_a/b_dom"/>
</dbReference>
<dbReference type="AlphaFoldDB" id="A0AAV9J2M7"/>
<dbReference type="GO" id="GO:0003725">
    <property type="term" value="F:double-stranded RNA binding"/>
    <property type="evidence" value="ECO:0007669"/>
    <property type="project" value="InterPro"/>
</dbReference>
<keyword evidence="4" id="KW-1185">Reference proteome</keyword>
<dbReference type="EMBL" id="JANCYW010000020">
    <property type="protein sequence ID" value="KAK4538809.1"/>
    <property type="molecule type" value="Genomic_DNA"/>
</dbReference>
<evidence type="ECO:0000313" key="3">
    <source>
        <dbReference type="EMBL" id="KAK4538809.1"/>
    </source>
</evidence>
<gene>
    <name evidence="3" type="ORF">CDCA_CDCA20G4834</name>
</gene>
<reference evidence="3 4" key="1">
    <citation type="submission" date="2022-07" db="EMBL/GenBank/DDBJ databases">
        <title>Genome-wide signatures of adaptation to extreme environments.</title>
        <authorList>
            <person name="Cho C.H."/>
            <person name="Yoon H.S."/>
        </authorList>
    </citation>
    <scope>NUCLEOTIDE SEQUENCE [LARGE SCALE GENOMIC DNA]</scope>
    <source>
        <strain evidence="3 4">DBV 063 E5</strain>
    </source>
</reference>
<dbReference type="InterPro" id="IPR052532">
    <property type="entry name" value="SUA5_domain"/>
</dbReference>
<accession>A0AAV9J2M7</accession>
<sequence length="290" mass="31522">MAPNGLPGFVGGALWARLGVSPRASAASAASAAAAASKPGQQRRCRTVQVSGAEHDLWRLRPIIEMLQDPSLNAVGILPTDTSYAFVCNVRSRTGVERIYALKRATPSLRKPLSLLCRDHASIQCYSVGIDRSTFRVLKMLLPGPYTFILPASSAVPRVLLESREHRKLWRRKEVGVRWPGDVPCQAVLDGMDGVALLASSVPEQDTEGSALAQDPMRMHDEWAGRVDFIVDAGFRAAHGCSTVVDVGRDWEILRCGAGYHALMQALGRDVPGQACEAQPMEPTDQRWLA</sequence>
<evidence type="ECO:0000259" key="2">
    <source>
        <dbReference type="PROSITE" id="PS51163"/>
    </source>
</evidence>
<dbReference type="PANTHER" id="PTHR42828:SF3">
    <property type="entry name" value="THREONYLCARBAMOYL-AMP SYNTHASE"/>
    <property type="match status" value="1"/>
</dbReference>
<dbReference type="Proteomes" id="UP001301350">
    <property type="component" value="Unassembled WGS sequence"/>
</dbReference>
<dbReference type="Gene3D" id="3.90.870.10">
    <property type="entry name" value="DHBP synthase"/>
    <property type="match status" value="1"/>
</dbReference>
<evidence type="ECO:0000256" key="1">
    <source>
        <dbReference type="ARBA" id="ARBA00015492"/>
    </source>
</evidence>
<dbReference type="PROSITE" id="PS51163">
    <property type="entry name" value="YRDC"/>
    <property type="match status" value="1"/>
</dbReference>
<evidence type="ECO:0000313" key="4">
    <source>
        <dbReference type="Proteomes" id="UP001301350"/>
    </source>
</evidence>
<organism evidence="3 4">
    <name type="scientific">Cyanidium caldarium</name>
    <name type="common">Red alga</name>
    <dbReference type="NCBI Taxonomy" id="2771"/>
    <lineage>
        <taxon>Eukaryota</taxon>
        <taxon>Rhodophyta</taxon>
        <taxon>Bangiophyceae</taxon>
        <taxon>Cyanidiales</taxon>
        <taxon>Cyanidiaceae</taxon>
        <taxon>Cyanidium</taxon>
    </lineage>
</organism>
<protein>
    <recommendedName>
        <fullName evidence="1">Threonylcarbamoyl-AMP synthase</fullName>
    </recommendedName>
</protein>